<name>A0ABM4DKH3_HYDVU</name>
<feature type="domain" description="EGF-like" evidence="9">
    <location>
        <begin position="402"/>
        <end position="441"/>
    </location>
</feature>
<dbReference type="GeneID" id="105850042"/>
<dbReference type="PROSITE" id="PS01187">
    <property type="entry name" value="EGF_CA"/>
    <property type="match status" value="2"/>
</dbReference>
<gene>
    <name evidence="11" type="primary">LOC105850042</name>
</gene>
<dbReference type="Pfam" id="PF00090">
    <property type="entry name" value="TSP_1"/>
    <property type="match status" value="3"/>
</dbReference>
<evidence type="ECO:0000259" key="9">
    <source>
        <dbReference type="PROSITE" id="PS50026"/>
    </source>
</evidence>
<dbReference type="Proteomes" id="UP001652625">
    <property type="component" value="Chromosome 15"/>
</dbReference>
<dbReference type="InterPro" id="IPR000152">
    <property type="entry name" value="EGF-type_Asp/Asn_hydroxyl_site"/>
</dbReference>
<dbReference type="SMART" id="SM00181">
    <property type="entry name" value="EGF"/>
    <property type="match status" value="7"/>
</dbReference>
<organism evidence="10 11">
    <name type="scientific">Hydra vulgaris</name>
    <name type="common">Hydra</name>
    <name type="synonym">Hydra attenuata</name>
    <dbReference type="NCBI Taxonomy" id="6087"/>
    <lineage>
        <taxon>Eukaryota</taxon>
        <taxon>Metazoa</taxon>
        <taxon>Cnidaria</taxon>
        <taxon>Hydrozoa</taxon>
        <taxon>Hydroidolina</taxon>
        <taxon>Anthoathecata</taxon>
        <taxon>Aplanulata</taxon>
        <taxon>Hydridae</taxon>
        <taxon>Hydra</taxon>
    </lineage>
</organism>
<dbReference type="PROSITE" id="PS50026">
    <property type="entry name" value="EGF_3"/>
    <property type="match status" value="3"/>
</dbReference>
<dbReference type="SUPFAM" id="SSF57184">
    <property type="entry name" value="Growth factor receptor domain"/>
    <property type="match status" value="2"/>
</dbReference>
<dbReference type="PROSITE" id="PS50092">
    <property type="entry name" value="TSP1"/>
    <property type="match status" value="3"/>
</dbReference>
<dbReference type="PRINTS" id="PR01705">
    <property type="entry name" value="TSP1REPEAT"/>
</dbReference>
<evidence type="ECO:0000256" key="8">
    <source>
        <dbReference type="PROSITE-ProRule" id="PRU00076"/>
    </source>
</evidence>
<evidence type="ECO:0000256" key="5">
    <source>
        <dbReference type="ARBA" id="ARBA00022737"/>
    </source>
</evidence>
<dbReference type="PANTHER" id="PTHR47333:SF4">
    <property type="entry name" value="EGF-LIKE DOMAIN-CONTAINING PROTEIN"/>
    <property type="match status" value="1"/>
</dbReference>
<keyword evidence="3 8" id="KW-0245">EGF-like domain</keyword>
<keyword evidence="6" id="KW-1015">Disulfide bond</keyword>
<dbReference type="SUPFAM" id="SSF57196">
    <property type="entry name" value="EGF/Laminin"/>
    <property type="match status" value="1"/>
</dbReference>
<evidence type="ECO:0000313" key="10">
    <source>
        <dbReference type="Proteomes" id="UP001652625"/>
    </source>
</evidence>
<dbReference type="Pfam" id="PF07645">
    <property type="entry name" value="EGF_CA"/>
    <property type="match status" value="6"/>
</dbReference>
<evidence type="ECO:0000256" key="2">
    <source>
        <dbReference type="ARBA" id="ARBA00022525"/>
    </source>
</evidence>
<dbReference type="SUPFAM" id="SSF82895">
    <property type="entry name" value="TSP-1 type 1 repeat"/>
    <property type="match status" value="2"/>
</dbReference>
<sequence>MVKLQVEEKKLFSINGQFDVKTNNLVTTFSIFPKEYEIVFEVFLSSFTTGNDYCLCANLFRFTSGNDDGTLYKNRLLAAWFFTSRSLTFDSFINGTSNRVENVPFTLGWKKFNISQLLFQGVYISTIQVDGIVISSRANIDAKEFYNVKLYFSDPWYLAQPGYTKNLSVTKGCSETNMYCKPQLNVAYTGVINGNFLNIRFDTNYSNAEESAVNIIWEYILPPFLKLESVHTSVDAVIISANKYAVPHILQDRISQSINISVITTSCLVCRSYTIDIPMKLYYENNRGSSWKSMQTIRNFFNENCSIIQTNPNYIQDSDECTQLCNWTEDVSINNNGNYICTCSLGWYLGISNYSCIDINECNSSNKPCNWTNSVCKNTAGSFICSCASGWTLNENNDSCVDINECNSSNKPCNWTNSVCRNTAGSFICSCVSGWSLDENNGSCVDINECNSLNIPCNWTNSICKNTAGSFICSCASGWSLNENNDSCVDINECNSSIKPCNWTNSICKNTAGSFICSCASGWNLNENNDSCVDINECNSSIKPCNWTNSICKNTAGSFICSCVSGWSLDENNGGCVDINECDSSVKPCNWTDCVCKNTVGSYICSCASNMSLDKNNDGFVGNSTMWSECSETCGFGYKYSYLKPLLSSHQNESQLVEKCINQICPVDGKWSTWIKFESCSNQCGICFTKRKRICSNPEPAEGGYDCLGLNLDIQYIDNDMLCPVHGGWTQWSLWSLCSQPCHGVQTRHRSCTNPIPKYNGLPCSGNNTEHSTCYSYECKKVSLNLNIFFMDEEYIELYSDPTNEPSLNLNNRIKVAIQNLYYKYNNNVQFDVKLRSIKDGVAYIVKPKKVK</sequence>
<dbReference type="InterPro" id="IPR000742">
    <property type="entry name" value="EGF"/>
</dbReference>
<dbReference type="InterPro" id="IPR052080">
    <property type="entry name" value="vWF_C/EGF_Fibrillin"/>
</dbReference>
<dbReference type="PROSITE" id="PS00010">
    <property type="entry name" value="ASX_HYDROXYL"/>
    <property type="match status" value="5"/>
</dbReference>
<feature type="domain" description="EGF-like" evidence="9">
    <location>
        <begin position="358"/>
        <end position="401"/>
    </location>
</feature>
<keyword evidence="10" id="KW-1185">Reference proteome</keyword>
<dbReference type="Gene3D" id="2.10.25.10">
    <property type="entry name" value="Laminin"/>
    <property type="match status" value="7"/>
</dbReference>
<evidence type="ECO:0000256" key="3">
    <source>
        <dbReference type="ARBA" id="ARBA00022536"/>
    </source>
</evidence>
<keyword evidence="7" id="KW-0325">Glycoprotein</keyword>
<proteinExistence type="predicted"/>
<accession>A0ABM4DKH3</accession>
<dbReference type="SMART" id="SM00179">
    <property type="entry name" value="EGF_CA"/>
    <property type="match status" value="7"/>
</dbReference>
<keyword evidence="5" id="KW-0677">Repeat</keyword>
<dbReference type="CDD" id="cd00054">
    <property type="entry name" value="EGF_CA"/>
    <property type="match status" value="5"/>
</dbReference>
<evidence type="ECO:0000256" key="6">
    <source>
        <dbReference type="ARBA" id="ARBA00023157"/>
    </source>
</evidence>
<dbReference type="InterPro" id="IPR009030">
    <property type="entry name" value="Growth_fac_rcpt_cys_sf"/>
</dbReference>
<protein>
    <submittedName>
        <fullName evidence="11">Fibulin-2 isoform X10</fullName>
    </submittedName>
</protein>
<dbReference type="InterPro" id="IPR000884">
    <property type="entry name" value="TSP1_rpt"/>
</dbReference>
<comment type="caution">
    <text evidence="8">Lacks conserved residue(s) required for the propagation of feature annotation.</text>
</comment>
<reference evidence="11" key="1">
    <citation type="submission" date="2025-08" db="UniProtKB">
        <authorList>
            <consortium name="RefSeq"/>
        </authorList>
    </citation>
    <scope>IDENTIFICATION</scope>
</reference>
<dbReference type="InterPro" id="IPR001881">
    <property type="entry name" value="EGF-like_Ca-bd_dom"/>
</dbReference>
<evidence type="ECO:0000256" key="4">
    <source>
        <dbReference type="ARBA" id="ARBA00022729"/>
    </source>
</evidence>
<dbReference type="SMART" id="SM00209">
    <property type="entry name" value="TSP1"/>
    <property type="match status" value="3"/>
</dbReference>
<dbReference type="InterPro" id="IPR036383">
    <property type="entry name" value="TSP1_rpt_sf"/>
</dbReference>
<dbReference type="PROSITE" id="PS01186">
    <property type="entry name" value="EGF_2"/>
    <property type="match status" value="3"/>
</dbReference>
<dbReference type="InterPro" id="IPR018097">
    <property type="entry name" value="EGF_Ca-bd_CS"/>
</dbReference>
<evidence type="ECO:0000313" key="11">
    <source>
        <dbReference type="RefSeq" id="XP_065675027.1"/>
    </source>
</evidence>
<evidence type="ECO:0000256" key="1">
    <source>
        <dbReference type="ARBA" id="ARBA00004613"/>
    </source>
</evidence>
<dbReference type="InterPro" id="IPR049883">
    <property type="entry name" value="NOTCH1_EGF-like"/>
</dbReference>
<evidence type="ECO:0000256" key="7">
    <source>
        <dbReference type="ARBA" id="ARBA00023180"/>
    </source>
</evidence>
<keyword evidence="4" id="KW-0732">Signal</keyword>
<dbReference type="Gene3D" id="2.20.100.10">
    <property type="entry name" value="Thrombospondin type-1 (TSP1) repeat"/>
    <property type="match status" value="2"/>
</dbReference>
<comment type="subcellular location">
    <subcellularLocation>
        <location evidence="1">Secreted</location>
    </subcellularLocation>
</comment>
<dbReference type="PANTHER" id="PTHR47333">
    <property type="entry name" value="VON WILLEBRAND FACTOR C AND EGF DOMAIN-CONTAINING PROTEIN"/>
    <property type="match status" value="1"/>
</dbReference>
<feature type="domain" description="EGF-like" evidence="9">
    <location>
        <begin position="534"/>
        <end position="573"/>
    </location>
</feature>
<keyword evidence="2" id="KW-0964">Secreted</keyword>
<dbReference type="RefSeq" id="XP_065675027.1">
    <property type="nucleotide sequence ID" value="XM_065818955.1"/>
</dbReference>